<dbReference type="SUPFAM" id="SSF55166">
    <property type="entry name" value="Hedgehog/DD-peptidase"/>
    <property type="match status" value="1"/>
</dbReference>
<keyword evidence="3" id="KW-1185">Reference proteome</keyword>
<dbReference type="AlphaFoldDB" id="A0A6M8EIX4"/>
<proteinExistence type="predicted"/>
<dbReference type="EMBL" id="CP042652">
    <property type="protein sequence ID" value="QKE29266.1"/>
    <property type="molecule type" value="Genomic_DNA"/>
</dbReference>
<sequence length="257" mass="30329">MLKKFIASLLLIVNPQNIELFASNQDEQNLTKLAKAYPTFIKTTSNNKLIFTDNDQMKYSDFIENKTYEEILNNPSLKDQMSMKYIKIDENLNYIPSQNEDAGRIRYEPFFKKMYGSNPKEIKKNLTKIIWLPKSSKKTLLVTTINDVDKKLKAISDELELLPKELKSYVNNPAGATNYRKISNTNRLSAHSFGIAIDINVKNSDYWQWHKKKDNLNYKNKIPLEIVRIFEKHGFIWGGRWYHYDTMHFEYRPELLN</sequence>
<organism evidence="2 3">
    <name type="scientific">Arcobacter acticola</name>
    <dbReference type="NCBI Taxonomy" id="1849015"/>
    <lineage>
        <taxon>Bacteria</taxon>
        <taxon>Pseudomonadati</taxon>
        <taxon>Campylobacterota</taxon>
        <taxon>Epsilonproteobacteria</taxon>
        <taxon>Campylobacterales</taxon>
        <taxon>Arcobacteraceae</taxon>
        <taxon>Arcobacter</taxon>
    </lineage>
</organism>
<dbReference type="InterPro" id="IPR009045">
    <property type="entry name" value="Zn_M74/Hedgehog-like"/>
</dbReference>
<keyword evidence="2" id="KW-0645">Protease</keyword>
<dbReference type="RefSeq" id="WP_172126846.1">
    <property type="nucleotide sequence ID" value="NZ_CP042652.1"/>
</dbReference>
<dbReference type="KEGG" id="paco:AACT_2137"/>
<name>A0A6M8EIX4_9BACT</name>
<dbReference type="Pfam" id="PF13539">
    <property type="entry name" value="Peptidase_M15_4"/>
    <property type="match status" value="1"/>
</dbReference>
<dbReference type="Gene3D" id="3.30.1380.10">
    <property type="match status" value="1"/>
</dbReference>
<evidence type="ECO:0000313" key="2">
    <source>
        <dbReference type="EMBL" id="QKE29266.1"/>
    </source>
</evidence>
<keyword evidence="2" id="KW-0378">Hydrolase</keyword>
<accession>A0A6M8EIX4</accession>
<reference evidence="2 3" key="1">
    <citation type="submission" date="2019-08" db="EMBL/GenBank/DDBJ databases">
        <title>Complete genome sequence of Arcobacter acticola.</title>
        <authorList>
            <person name="Miller W."/>
        </authorList>
    </citation>
    <scope>NUCLEOTIDE SEQUENCE [LARGE SCALE GENOMIC DNA]</scope>
    <source>
        <strain evidence="2 3">KCTC 52212</strain>
    </source>
</reference>
<evidence type="ECO:0000313" key="3">
    <source>
        <dbReference type="Proteomes" id="UP000503483"/>
    </source>
</evidence>
<keyword evidence="2" id="KW-0121">Carboxypeptidase</keyword>
<feature type="domain" description="Peptidase M15C" evidence="1">
    <location>
        <begin position="184"/>
        <end position="251"/>
    </location>
</feature>
<protein>
    <submittedName>
        <fullName evidence="2">D-alanyl-D-alanine carboxypeptidase, peptidase M15 family</fullName>
    </submittedName>
</protein>
<evidence type="ECO:0000259" key="1">
    <source>
        <dbReference type="Pfam" id="PF13539"/>
    </source>
</evidence>
<dbReference type="Proteomes" id="UP000503483">
    <property type="component" value="Chromosome"/>
</dbReference>
<dbReference type="GO" id="GO:0004180">
    <property type="term" value="F:carboxypeptidase activity"/>
    <property type="evidence" value="ECO:0007669"/>
    <property type="project" value="UniProtKB-KW"/>
</dbReference>
<dbReference type="InterPro" id="IPR039561">
    <property type="entry name" value="Peptidase_M15C"/>
</dbReference>
<gene>
    <name evidence="2" type="ORF">AACT_2137</name>
</gene>